<dbReference type="Proteomes" id="UP000606974">
    <property type="component" value="Unassembled WGS sequence"/>
</dbReference>
<dbReference type="PANTHER" id="PTHR35391:SF7">
    <property type="entry name" value="C2H2-TYPE DOMAIN-CONTAINING PROTEIN"/>
    <property type="match status" value="1"/>
</dbReference>
<sequence>MVASVSGRCRACITTLKTIVSTLSDPARQKGRVHLEQVNDELERFSLWMGNIGALHLPESSMSLESRLREANDVLTHILELLDDLNEVARELLRIFSGDREGEIASAPHHDGKEEEQNEETELLGEFGACITRLFRVSSLIRQAAPTDLFAKALSRNRYLFNDQFDIAHVGEKYPKLATAEYAWLQKRLGRAITQRRHYLSYIQDHREKLEGMLTHADT</sequence>
<reference evidence="1" key="1">
    <citation type="submission" date="2020-02" db="EMBL/GenBank/DDBJ databases">
        <authorList>
            <person name="Palmer J.M."/>
        </authorList>
    </citation>
    <scope>NUCLEOTIDE SEQUENCE</scope>
    <source>
        <strain evidence="1">EPUS1.4</strain>
        <tissue evidence="1">Thallus</tissue>
    </source>
</reference>
<name>A0A8H7AI08_9EURO</name>
<dbReference type="OrthoDB" id="6133115at2759"/>
<evidence type="ECO:0000313" key="2">
    <source>
        <dbReference type="Proteomes" id="UP000606974"/>
    </source>
</evidence>
<protein>
    <submittedName>
        <fullName evidence="1">Uncharacterized protein</fullName>
    </submittedName>
</protein>
<dbReference type="EMBL" id="JAACFV010000041">
    <property type="protein sequence ID" value="KAF7509478.1"/>
    <property type="molecule type" value="Genomic_DNA"/>
</dbReference>
<evidence type="ECO:0000313" key="1">
    <source>
        <dbReference type="EMBL" id="KAF7509478.1"/>
    </source>
</evidence>
<keyword evidence="2" id="KW-1185">Reference proteome</keyword>
<dbReference type="AlphaFoldDB" id="A0A8H7AI08"/>
<accession>A0A8H7AI08</accession>
<gene>
    <name evidence="1" type="ORF">GJ744_008041</name>
</gene>
<dbReference type="PANTHER" id="PTHR35391">
    <property type="entry name" value="C2H2-TYPE DOMAIN-CONTAINING PROTEIN-RELATED"/>
    <property type="match status" value="1"/>
</dbReference>
<comment type="caution">
    <text evidence="1">The sequence shown here is derived from an EMBL/GenBank/DDBJ whole genome shotgun (WGS) entry which is preliminary data.</text>
</comment>
<proteinExistence type="predicted"/>
<organism evidence="1 2">
    <name type="scientific">Endocarpon pusillum</name>
    <dbReference type="NCBI Taxonomy" id="364733"/>
    <lineage>
        <taxon>Eukaryota</taxon>
        <taxon>Fungi</taxon>
        <taxon>Dikarya</taxon>
        <taxon>Ascomycota</taxon>
        <taxon>Pezizomycotina</taxon>
        <taxon>Eurotiomycetes</taxon>
        <taxon>Chaetothyriomycetidae</taxon>
        <taxon>Verrucariales</taxon>
        <taxon>Verrucariaceae</taxon>
        <taxon>Endocarpon</taxon>
    </lineage>
</organism>